<evidence type="ECO:0000256" key="1">
    <source>
        <dbReference type="ARBA" id="ARBA00004442"/>
    </source>
</evidence>
<evidence type="ECO:0000256" key="4">
    <source>
        <dbReference type="ARBA" id="ARBA00023136"/>
    </source>
</evidence>
<dbReference type="InterPro" id="IPR033985">
    <property type="entry name" value="SusD-like_N"/>
</dbReference>
<evidence type="ECO:0000256" key="3">
    <source>
        <dbReference type="ARBA" id="ARBA00022729"/>
    </source>
</evidence>
<name>A0A414FG33_9BACE</name>
<organism evidence="9 10">
    <name type="scientific">Bacteroides caccae</name>
    <dbReference type="NCBI Taxonomy" id="47678"/>
    <lineage>
        <taxon>Bacteria</taxon>
        <taxon>Pseudomonadati</taxon>
        <taxon>Bacteroidota</taxon>
        <taxon>Bacteroidia</taxon>
        <taxon>Bacteroidales</taxon>
        <taxon>Bacteroidaceae</taxon>
        <taxon>Bacteroides</taxon>
    </lineage>
</organism>
<accession>A0A414FG33</accession>
<dbReference type="AlphaFoldDB" id="A0A414FG33"/>
<feature type="signal peptide" evidence="6">
    <location>
        <begin position="1"/>
        <end position="23"/>
    </location>
</feature>
<dbReference type="Pfam" id="PF07980">
    <property type="entry name" value="SusD_RagB"/>
    <property type="match status" value="1"/>
</dbReference>
<protein>
    <submittedName>
        <fullName evidence="9">RagB/SusD family nutrient uptake outer membrane protein</fullName>
    </submittedName>
</protein>
<dbReference type="Gene3D" id="1.25.40.390">
    <property type="match status" value="1"/>
</dbReference>
<gene>
    <name evidence="9" type="ORF">DW794_16335</name>
</gene>
<keyword evidence="4" id="KW-0472">Membrane</keyword>
<feature type="domain" description="SusD-like N-terminal" evidence="8">
    <location>
        <begin position="91"/>
        <end position="214"/>
    </location>
</feature>
<dbReference type="Pfam" id="PF14322">
    <property type="entry name" value="SusD-like_3"/>
    <property type="match status" value="1"/>
</dbReference>
<dbReference type="RefSeq" id="WP_122264944.1">
    <property type="nucleotide sequence ID" value="NZ_CAXSYJ010000005.1"/>
</dbReference>
<comment type="similarity">
    <text evidence="2">Belongs to the SusD family.</text>
</comment>
<keyword evidence="5" id="KW-0998">Cell outer membrane</keyword>
<dbReference type="EMBL" id="QSJD01000030">
    <property type="protein sequence ID" value="RHD45632.1"/>
    <property type="molecule type" value="Genomic_DNA"/>
</dbReference>
<evidence type="ECO:0000259" key="8">
    <source>
        <dbReference type="Pfam" id="PF14322"/>
    </source>
</evidence>
<dbReference type="InterPro" id="IPR012944">
    <property type="entry name" value="SusD_RagB_dom"/>
</dbReference>
<sequence>MKIINIIKAILLLSVVITLPSCLDLDPKAQLADANLWQTPNDYKLYANQFYEWPRDFAAALFDGPHSDTRSDLITSSDYNEYSKGVNTIPVSDGNYTGAYTKIRYANILLQNAENYANLNDIARYVAEAKFFRAYEYFDLLQLFGDAIIVTKPVDIDAAEMNAARNDRSEVADLIIRDLQEAIPDLPRESEISTADKGRVSKGAAQAFLSRVALYEGTWQKFRSGDVTRVNDLLDIAASAAWDVIDSKQYEIFKPEELGTTAYKYLFILENAQSNPANITKAKNLEYIFSRRHDEVIAPIGKNITKACFANVQWITRKLAEMYLGADGLPIHNPNSTVGVNYSSPQQEYAKRDNRMNNTLMIPGNRYWNNNAPHTTWTDADKAAFDNKPFYPTSGSGYHNQKWATERDVKDTYEGYDFPVIRYAEVLLNYTEAVYERYAATDGSITDESKVDAALKYLNKVRKRVNPDMPDLTVSFAATKGLSLREEIRRERTVELFNEGFRIDDLKRWKTAEVEMPKNMLGVKWSTTGDWSTWATAWKPSYSTDTDDAGIAGCLMIETDRVWENKNYLYPIPSDQKQLNPNIGQNPGW</sequence>
<comment type="subcellular location">
    <subcellularLocation>
        <location evidence="1">Cell outer membrane</location>
    </subcellularLocation>
</comment>
<keyword evidence="3 6" id="KW-0732">Signal</keyword>
<proteinExistence type="inferred from homology"/>
<evidence type="ECO:0000259" key="7">
    <source>
        <dbReference type="Pfam" id="PF07980"/>
    </source>
</evidence>
<feature type="chain" id="PRO_5019556183" evidence="6">
    <location>
        <begin position="24"/>
        <end position="589"/>
    </location>
</feature>
<dbReference type="Proteomes" id="UP000284689">
    <property type="component" value="Unassembled WGS sequence"/>
</dbReference>
<evidence type="ECO:0000256" key="2">
    <source>
        <dbReference type="ARBA" id="ARBA00006275"/>
    </source>
</evidence>
<evidence type="ECO:0000313" key="10">
    <source>
        <dbReference type="Proteomes" id="UP000284689"/>
    </source>
</evidence>
<evidence type="ECO:0000256" key="5">
    <source>
        <dbReference type="ARBA" id="ARBA00023237"/>
    </source>
</evidence>
<comment type="caution">
    <text evidence="9">The sequence shown here is derived from an EMBL/GenBank/DDBJ whole genome shotgun (WGS) entry which is preliminary data.</text>
</comment>
<reference evidence="9 10" key="1">
    <citation type="submission" date="2018-08" db="EMBL/GenBank/DDBJ databases">
        <title>A genome reference for cultivated species of the human gut microbiota.</title>
        <authorList>
            <person name="Zou Y."/>
            <person name="Xue W."/>
            <person name="Luo G."/>
        </authorList>
    </citation>
    <scope>NUCLEOTIDE SEQUENCE [LARGE SCALE GENOMIC DNA]</scope>
    <source>
        <strain evidence="9 10">AM31-16AC</strain>
    </source>
</reference>
<evidence type="ECO:0000256" key="6">
    <source>
        <dbReference type="SAM" id="SignalP"/>
    </source>
</evidence>
<dbReference type="GO" id="GO:0009279">
    <property type="term" value="C:cell outer membrane"/>
    <property type="evidence" value="ECO:0007669"/>
    <property type="project" value="UniProtKB-SubCell"/>
</dbReference>
<dbReference type="SUPFAM" id="SSF48452">
    <property type="entry name" value="TPR-like"/>
    <property type="match status" value="1"/>
</dbReference>
<dbReference type="InterPro" id="IPR011990">
    <property type="entry name" value="TPR-like_helical_dom_sf"/>
</dbReference>
<evidence type="ECO:0000313" key="9">
    <source>
        <dbReference type="EMBL" id="RHD45632.1"/>
    </source>
</evidence>
<feature type="domain" description="RagB/SusD" evidence="7">
    <location>
        <begin position="303"/>
        <end position="589"/>
    </location>
</feature>